<dbReference type="Pfam" id="PF14168">
    <property type="entry name" value="YjzC"/>
    <property type="match status" value="1"/>
</dbReference>
<dbReference type="EMBL" id="CP041372">
    <property type="protein sequence ID" value="QKS73070.1"/>
    <property type="molecule type" value="Genomic_DNA"/>
</dbReference>
<dbReference type="Proteomes" id="UP000318138">
    <property type="component" value="Chromosome"/>
</dbReference>
<proteinExistence type="predicted"/>
<feature type="compositionally biased region" description="Basic and acidic residues" evidence="1">
    <location>
        <begin position="16"/>
        <end position="40"/>
    </location>
</feature>
<dbReference type="KEGG" id="psua:FLK61_41510"/>
<sequence length="54" mass="6124">MSNLKKPGMDNQPPGKYKEVGPRGGEVHKPRIVEIDKGDRLPPTQEKGRKWSKQ</sequence>
<protein>
    <submittedName>
        <fullName evidence="2">YjzC family protein</fullName>
    </submittedName>
</protein>
<dbReference type="RefSeq" id="WP_176011033.1">
    <property type="nucleotide sequence ID" value="NZ_CP041372.2"/>
</dbReference>
<name>A0A859FJS1_9BACI</name>
<dbReference type="AlphaFoldDB" id="A0A859FJS1"/>
<gene>
    <name evidence="2" type="ORF">FLK61_41510</name>
</gene>
<evidence type="ECO:0000313" key="2">
    <source>
        <dbReference type="EMBL" id="QKS73070.1"/>
    </source>
</evidence>
<evidence type="ECO:0000256" key="1">
    <source>
        <dbReference type="SAM" id="MobiDB-lite"/>
    </source>
</evidence>
<reference evidence="3" key="1">
    <citation type="submission" date="2019-07" db="EMBL/GenBank/DDBJ databases">
        <title>Bacillus alkalisoli sp. nov. isolated from saline soil.</title>
        <authorList>
            <person name="Sun J.-Q."/>
            <person name="Xu L."/>
        </authorList>
    </citation>
    <scope>NUCLEOTIDE SEQUENCE [LARGE SCALE GENOMIC DNA]</scope>
    <source>
        <strain evidence="3">M4U3P1</strain>
    </source>
</reference>
<organism evidence="2 3">
    <name type="scientific">Paenalkalicoccus suaedae</name>
    <dbReference type="NCBI Taxonomy" id="2592382"/>
    <lineage>
        <taxon>Bacteria</taxon>
        <taxon>Bacillati</taxon>
        <taxon>Bacillota</taxon>
        <taxon>Bacilli</taxon>
        <taxon>Bacillales</taxon>
        <taxon>Bacillaceae</taxon>
        <taxon>Paenalkalicoccus</taxon>
    </lineage>
</organism>
<evidence type="ECO:0000313" key="3">
    <source>
        <dbReference type="Proteomes" id="UP000318138"/>
    </source>
</evidence>
<accession>A0A859FJS1</accession>
<dbReference type="InterPro" id="IPR025549">
    <property type="entry name" value="YjzC"/>
</dbReference>
<feature type="region of interest" description="Disordered" evidence="1">
    <location>
        <begin position="1"/>
        <end position="54"/>
    </location>
</feature>
<keyword evidence="3" id="KW-1185">Reference proteome</keyword>